<dbReference type="Pfam" id="PF12796">
    <property type="entry name" value="Ank_2"/>
    <property type="match status" value="1"/>
</dbReference>
<feature type="region of interest" description="Disordered" evidence="2">
    <location>
        <begin position="28"/>
        <end position="62"/>
    </location>
</feature>
<dbReference type="Gene3D" id="1.25.40.20">
    <property type="entry name" value="Ankyrin repeat-containing domain"/>
    <property type="match status" value="2"/>
</dbReference>
<dbReference type="OrthoDB" id="1921232at2759"/>
<evidence type="ECO:0000256" key="1">
    <source>
        <dbReference type="PROSITE-ProRule" id="PRU00023"/>
    </source>
</evidence>
<evidence type="ECO:0000313" key="6">
    <source>
        <dbReference type="Proteomes" id="UP000585474"/>
    </source>
</evidence>
<feature type="transmembrane region" description="Helical" evidence="3">
    <location>
        <begin position="545"/>
        <end position="563"/>
    </location>
</feature>
<evidence type="ECO:0000313" key="5">
    <source>
        <dbReference type="EMBL" id="GFS44845.1"/>
    </source>
</evidence>
<keyword evidence="1" id="KW-0040">ANK repeat</keyword>
<name>A0A7J0DXN4_9ERIC</name>
<reference evidence="6" key="1">
    <citation type="submission" date="2019-07" db="EMBL/GenBank/DDBJ databases">
        <title>De Novo Assembly of kiwifruit Actinidia rufa.</title>
        <authorList>
            <person name="Sugita-Konishi S."/>
            <person name="Sato K."/>
            <person name="Mori E."/>
            <person name="Abe Y."/>
            <person name="Kisaki G."/>
            <person name="Hamano K."/>
            <person name="Suezawa K."/>
            <person name="Otani M."/>
            <person name="Fukuda T."/>
            <person name="Manabe T."/>
            <person name="Gomi K."/>
            <person name="Tabuchi M."/>
            <person name="Akimitsu K."/>
            <person name="Kataoka I."/>
        </authorList>
    </citation>
    <scope>NUCLEOTIDE SEQUENCE [LARGE SCALE GENOMIC DNA]</scope>
    <source>
        <strain evidence="6">cv. Fuchu</strain>
    </source>
</reference>
<dbReference type="Pfam" id="PF13962">
    <property type="entry name" value="PGG"/>
    <property type="match status" value="1"/>
</dbReference>
<dbReference type="InterPro" id="IPR026961">
    <property type="entry name" value="PGG_dom"/>
</dbReference>
<evidence type="ECO:0000256" key="2">
    <source>
        <dbReference type="SAM" id="MobiDB-lite"/>
    </source>
</evidence>
<feature type="compositionally biased region" description="Polar residues" evidence="2">
    <location>
        <begin position="29"/>
        <end position="58"/>
    </location>
</feature>
<dbReference type="FunFam" id="1.25.40.20:FF:000412">
    <property type="entry name" value="Ankyrin repeat-containing protein ITN1 isoform C"/>
    <property type="match status" value="1"/>
</dbReference>
<dbReference type="AlphaFoldDB" id="A0A7J0DXN4"/>
<dbReference type="InterPro" id="IPR036770">
    <property type="entry name" value="Ankyrin_rpt-contain_sf"/>
</dbReference>
<keyword evidence="3" id="KW-0472">Membrane</keyword>
<dbReference type="SMART" id="SM00248">
    <property type="entry name" value="ANK"/>
    <property type="match status" value="4"/>
</dbReference>
<organism evidence="5 6">
    <name type="scientific">Actinidia rufa</name>
    <dbReference type="NCBI Taxonomy" id="165716"/>
    <lineage>
        <taxon>Eukaryota</taxon>
        <taxon>Viridiplantae</taxon>
        <taxon>Streptophyta</taxon>
        <taxon>Embryophyta</taxon>
        <taxon>Tracheophyta</taxon>
        <taxon>Spermatophyta</taxon>
        <taxon>Magnoliopsida</taxon>
        <taxon>eudicotyledons</taxon>
        <taxon>Gunneridae</taxon>
        <taxon>Pentapetalae</taxon>
        <taxon>asterids</taxon>
        <taxon>Ericales</taxon>
        <taxon>Actinidiaceae</taxon>
        <taxon>Actinidia</taxon>
    </lineage>
</organism>
<accession>A0A7J0DXN4</accession>
<evidence type="ECO:0000259" key="4">
    <source>
        <dbReference type="Pfam" id="PF13962"/>
    </source>
</evidence>
<feature type="domain" description="PGG" evidence="4">
    <location>
        <begin position="536"/>
        <end position="648"/>
    </location>
</feature>
<evidence type="ECO:0000256" key="3">
    <source>
        <dbReference type="SAM" id="Phobius"/>
    </source>
</evidence>
<proteinExistence type="predicted"/>
<keyword evidence="3" id="KW-1133">Transmembrane helix</keyword>
<dbReference type="EMBL" id="BJWL01000442">
    <property type="protein sequence ID" value="GFS44845.1"/>
    <property type="molecule type" value="Genomic_DNA"/>
</dbReference>
<feature type="transmembrane region" description="Helical" evidence="3">
    <location>
        <begin position="653"/>
        <end position="674"/>
    </location>
</feature>
<dbReference type="PANTHER" id="PTHR24177:SF292">
    <property type="entry name" value="ANKYRIN REPEAT FAMILY PROTEIN-RELATED"/>
    <property type="match status" value="1"/>
</dbReference>
<protein>
    <submittedName>
        <fullName evidence="5">Ankyrin repeat family protein</fullName>
    </submittedName>
</protein>
<comment type="caution">
    <text evidence="5">The sequence shown here is derived from an EMBL/GenBank/DDBJ whole genome shotgun (WGS) entry which is preliminary data.</text>
</comment>
<feature type="repeat" description="ANK" evidence="1">
    <location>
        <begin position="214"/>
        <end position="246"/>
    </location>
</feature>
<keyword evidence="6" id="KW-1185">Reference proteome</keyword>
<dbReference type="PROSITE" id="PS50088">
    <property type="entry name" value="ANK_REPEAT"/>
    <property type="match status" value="1"/>
</dbReference>
<gene>
    <name evidence="5" type="ORF">Acr_00g0092330</name>
</gene>
<dbReference type="GO" id="GO:0016020">
    <property type="term" value="C:membrane"/>
    <property type="evidence" value="ECO:0007669"/>
    <property type="project" value="TreeGrafter"/>
</dbReference>
<keyword evidence="3" id="KW-0812">Transmembrane</keyword>
<feature type="transmembrane region" description="Helical" evidence="3">
    <location>
        <begin position="589"/>
        <end position="611"/>
    </location>
</feature>
<sequence>MEMGSEWQPTLSIQLCFPAAWSGPCSGGISKSTNSSTTQLSQGPQPNSNGHTRSSSIQEIPVDERTDVKERMVLLDMPPQYPPVGSSALTNRANGLITILSGNEAIKNLSIYVPLYQAALKGDWEKAKKFIALHPAALSARITKGRDTVLHIAAGAKQTKFVEELVNLMDARDLELKNNDDNTALCFAAASGQTRIAEVMVAKNKILPSMRGSKGVTALHMAALLGHRDMVWFLISVTTDEDLTKEDYIGLLIATIGSDLFDVALHIIHRHPKLAIERHTNGETALHVLARKTSAFSGKNGLGIWKRFIYSWIYVRLPKGHGYSYMFKYQAHKIIHDTHFLSRLLRHAEEILGIKEVQDKKVLHMQCLQLLRRLWEQILELDDLQIRNLLKSPLQPTFIAAECGNFEFVFALLHSYPDLIWKVDDQSRSIFHIAVMHRQEKIFQLIYDIGAHKDLITAYNDKNNTNMLHLAGKLAPCDRLNIVSGAALQMQRELLWFKEVEKNVQPSYKEMKDMEGRTPRKLFAEEHKALVKAGERWMKDTASSCMLVATLITTVMFAAIFTVPGGNHDTGTPIFLKAKSFIVFTTSDAFALFSSVTSILMFLAILTSRYAEQDFLETLPKRLIIGFTTLFFSIASMLIAFTAAFFIVLSHQLAWIVIPVALAACIPVTLFAFLQFPLLADIFHSTYGSGIFSRRNRNMLY</sequence>
<feature type="transmembrane region" description="Helical" evidence="3">
    <location>
        <begin position="623"/>
        <end position="647"/>
    </location>
</feature>
<dbReference type="PANTHER" id="PTHR24177">
    <property type="entry name" value="CASKIN"/>
    <property type="match status" value="1"/>
</dbReference>
<dbReference type="PROSITE" id="PS50297">
    <property type="entry name" value="ANK_REP_REGION"/>
    <property type="match status" value="1"/>
</dbReference>
<dbReference type="InterPro" id="IPR002110">
    <property type="entry name" value="Ankyrin_rpt"/>
</dbReference>
<dbReference type="Proteomes" id="UP000585474">
    <property type="component" value="Unassembled WGS sequence"/>
</dbReference>
<dbReference type="SUPFAM" id="SSF48403">
    <property type="entry name" value="Ankyrin repeat"/>
    <property type="match status" value="1"/>
</dbReference>